<accession>A0A1G4MC33</accession>
<dbReference type="GO" id="GO:0008962">
    <property type="term" value="F:phosphatidylglycerophosphatase activity"/>
    <property type="evidence" value="ECO:0007669"/>
    <property type="project" value="InterPro"/>
</dbReference>
<dbReference type="Gene3D" id="3.40.50.1000">
    <property type="entry name" value="HAD superfamily/HAD-like"/>
    <property type="match status" value="1"/>
</dbReference>
<reference evidence="1 2" key="1">
    <citation type="submission" date="2016-03" db="EMBL/GenBank/DDBJ databases">
        <authorList>
            <person name="Devillers H."/>
        </authorList>
    </citation>
    <scope>NUCLEOTIDE SEQUENCE [LARGE SCALE GENOMIC DNA]</scope>
    <source>
        <strain evidence="1">CBS 6772</strain>
    </source>
</reference>
<dbReference type="FunFam" id="3.40.50.1000:FF:000165">
    <property type="entry name" value="HAD superfamily phosphatase"/>
    <property type="match status" value="1"/>
</dbReference>
<dbReference type="InterPro" id="IPR036412">
    <property type="entry name" value="HAD-like_sf"/>
</dbReference>
<dbReference type="PANTHER" id="PTHR19288">
    <property type="entry name" value="4-NITROPHENYLPHOSPHATASE-RELATED"/>
    <property type="match status" value="1"/>
</dbReference>
<dbReference type="EMBL" id="LT598492">
    <property type="protein sequence ID" value="SCW01237.1"/>
    <property type="molecule type" value="Genomic_DNA"/>
</dbReference>
<dbReference type="AlphaFoldDB" id="A0A1G4MC33"/>
<dbReference type="STRING" id="4955.A0A1G4MC33"/>
<name>A0A1G4MC33_LACFM</name>
<dbReference type="GO" id="GO:0005739">
    <property type="term" value="C:mitochondrion"/>
    <property type="evidence" value="ECO:0007669"/>
    <property type="project" value="TreeGrafter"/>
</dbReference>
<sequence length="187" mass="20997">MNVNGTLNALKLLYNPYLCLPQLTIGNFKQLPIPIAPSIKAVVLDKDNCFAFPHEDSVWPEYKETWENLKKAYPGAALLIVSNTAGSSDDKDFINAKILEKNTGVPVLRHRVKKPGCKDEIFDYFRKKNLVESPAEIAVIGDRLFTDIMMANMMGAYGVWLKDGVKPSNSPLCKFERLLFDYLTPGN</sequence>
<evidence type="ECO:0000313" key="2">
    <source>
        <dbReference type="Proteomes" id="UP000190831"/>
    </source>
</evidence>
<dbReference type="SUPFAM" id="SSF56784">
    <property type="entry name" value="HAD-like"/>
    <property type="match status" value="1"/>
</dbReference>
<evidence type="ECO:0000313" key="1">
    <source>
        <dbReference type="EMBL" id="SCW01237.1"/>
    </source>
</evidence>
<dbReference type="OrthoDB" id="198652at2759"/>
<dbReference type="InterPro" id="IPR023214">
    <property type="entry name" value="HAD_sf"/>
</dbReference>
<dbReference type="Pfam" id="PF09419">
    <property type="entry name" value="PGP_phosphatase"/>
    <property type="match status" value="1"/>
</dbReference>
<keyword evidence="2" id="KW-1185">Reference proteome</keyword>
<dbReference type="PANTHER" id="PTHR19288:SF25">
    <property type="entry name" value="PHOSPHATIDYLGLYCEROPHOSPHATASE GEP4, MITOCHONDRIAL"/>
    <property type="match status" value="1"/>
</dbReference>
<organism evidence="1 2">
    <name type="scientific">Lachancea fermentati</name>
    <name type="common">Zygosaccharomyces fermentati</name>
    <dbReference type="NCBI Taxonomy" id="4955"/>
    <lineage>
        <taxon>Eukaryota</taxon>
        <taxon>Fungi</taxon>
        <taxon>Dikarya</taxon>
        <taxon>Ascomycota</taxon>
        <taxon>Saccharomycotina</taxon>
        <taxon>Saccharomycetes</taxon>
        <taxon>Saccharomycetales</taxon>
        <taxon>Saccharomycetaceae</taxon>
        <taxon>Lachancea</taxon>
    </lineage>
</organism>
<dbReference type="Proteomes" id="UP000190831">
    <property type="component" value="Chromosome D"/>
</dbReference>
<dbReference type="InterPro" id="IPR027706">
    <property type="entry name" value="PGP_Pase"/>
</dbReference>
<dbReference type="GO" id="GO:0032049">
    <property type="term" value="P:cardiolipin biosynthetic process"/>
    <property type="evidence" value="ECO:0007669"/>
    <property type="project" value="TreeGrafter"/>
</dbReference>
<dbReference type="OMA" id="MLMANMM"/>
<protein>
    <submittedName>
        <fullName evidence="1">LAFE_0D08152g1_1</fullName>
    </submittedName>
</protein>
<dbReference type="InterPro" id="IPR010021">
    <property type="entry name" value="PGPP1/Gep4"/>
</dbReference>
<gene>
    <name evidence="1" type="ORF">LAFE_0D08152G</name>
</gene>
<proteinExistence type="predicted"/>
<dbReference type="NCBIfam" id="TIGR01668">
    <property type="entry name" value="YqeG_hyp_ppase"/>
    <property type="match status" value="1"/>
</dbReference>